<dbReference type="PANTHER" id="PTHR43434">
    <property type="entry name" value="PHOSPHOGLYCOLATE PHOSPHATASE"/>
    <property type="match status" value="1"/>
</dbReference>
<sequence length="199" mass="22876">MKEGIIFDLDGTLWDSVEPVVESWNEVLRNISEINYSLTIEESKKLMGKTIKEIASIILSEVDKDRALEIIEECCINELIYLEKKGGSLYPNLENTLKVLLKKYNLYIVSNCQENYIETFLKYHKLDNYFSDCENHGRTKLSKGENIKLIIERNKLDKAVYIGDTQGDYDAARYAGIPFIHAKYGFGTVNEPEAFINTL</sequence>
<evidence type="ECO:0000313" key="2">
    <source>
        <dbReference type="Proteomes" id="UP000611629"/>
    </source>
</evidence>
<keyword evidence="1" id="KW-0378">Hydrolase</keyword>
<dbReference type="NCBIfam" id="TIGR01549">
    <property type="entry name" value="HAD-SF-IA-v1"/>
    <property type="match status" value="1"/>
</dbReference>
<dbReference type="SUPFAM" id="SSF56784">
    <property type="entry name" value="HAD-like"/>
    <property type="match status" value="1"/>
</dbReference>
<dbReference type="Proteomes" id="UP000611629">
    <property type="component" value="Unassembled WGS sequence"/>
</dbReference>
<gene>
    <name evidence="1" type="ORF">HZF24_04850</name>
</gene>
<accession>A0A974GVK8</accession>
<dbReference type="InterPro" id="IPR023198">
    <property type="entry name" value="PGP-like_dom2"/>
</dbReference>
<name>A0A974GVK8_SEDHY</name>
<dbReference type="Gene3D" id="1.10.150.240">
    <property type="entry name" value="Putative phosphatase, domain 2"/>
    <property type="match status" value="1"/>
</dbReference>
<dbReference type="GO" id="GO:0008967">
    <property type="term" value="F:phosphoglycolate phosphatase activity"/>
    <property type="evidence" value="ECO:0007669"/>
    <property type="project" value="TreeGrafter"/>
</dbReference>
<dbReference type="InterPro" id="IPR006439">
    <property type="entry name" value="HAD-SF_hydro_IA"/>
</dbReference>
<dbReference type="EMBL" id="JACBNQ010000003">
    <property type="protein sequence ID" value="NYB73463.1"/>
    <property type="molecule type" value="Genomic_DNA"/>
</dbReference>
<reference evidence="1" key="1">
    <citation type="submission" date="2020-07" db="EMBL/GenBank/DDBJ databases">
        <title>Genomic analysis of a strain of Sedimentibacter Hydroxybenzoicus DSM7310.</title>
        <authorList>
            <person name="Ma S."/>
        </authorList>
    </citation>
    <scope>NUCLEOTIDE SEQUENCE</scope>
    <source>
        <strain evidence="1">DSM 7310</strain>
    </source>
</reference>
<dbReference type="SFLD" id="SFLDG01129">
    <property type="entry name" value="C1.5:_HAD__Beta-PGM__Phosphata"/>
    <property type="match status" value="1"/>
</dbReference>
<protein>
    <submittedName>
        <fullName evidence="1">HAD family hydrolase</fullName>
    </submittedName>
</protein>
<evidence type="ECO:0000313" key="1">
    <source>
        <dbReference type="EMBL" id="NYB73463.1"/>
    </source>
</evidence>
<dbReference type="Gene3D" id="3.40.50.1000">
    <property type="entry name" value="HAD superfamily/HAD-like"/>
    <property type="match status" value="1"/>
</dbReference>
<dbReference type="InterPro" id="IPR050155">
    <property type="entry name" value="HAD-like_hydrolase_sf"/>
</dbReference>
<organism evidence="1 2">
    <name type="scientific">Sedimentibacter hydroxybenzoicus DSM 7310</name>
    <dbReference type="NCBI Taxonomy" id="1123245"/>
    <lineage>
        <taxon>Bacteria</taxon>
        <taxon>Bacillati</taxon>
        <taxon>Bacillota</taxon>
        <taxon>Tissierellia</taxon>
        <taxon>Sedimentibacter</taxon>
    </lineage>
</organism>
<proteinExistence type="predicted"/>
<dbReference type="InterPro" id="IPR041492">
    <property type="entry name" value="HAD_2"/>
</dbReference>
<dbReference type="AlphaFoldDB" id="A0A974GVK8"/>
<comment type="caution">
    <text evidence="1">The sequence shown here is derived from an EMBL/GenBank/DDBJ whole genome shotgun (WGS) entry which is preliminary data.</text>
</comment>
<dbReference type="SFLD" id="SFLDS00003">
    <property type="entry name" value="Haloacid_Dehalogenase"/>
    <property type="match status" value="1"/>
</dbReference>
<dbReference type="PANTHER" id="PTHR43434:SF1">
    <property type="entry name" value="PHOSPHOGLYCOLATE PHOSPHATASE"/>
    <property type="match status" value="1"/>
</dbReference>
<dbReference type="RefSeq" id="WP_179237163.1">
    <property type="nucleotide sequence ID" value="NZ_JACBNQ010000003.1"/>
</dbReference>
<dbReference type="GO" id="GO:0006281">
    <property type="term" value="P:DNA repair"/>
    <property type="evidence" value="ECO:0007669"/>
    <property type="project" value="TreeGrafter"/>
</dbReference>
<dbReference type="Pfam" id="PF13419">
    <property type="entry name" value="HAD_2"/>
    <property type="match status" value="1"/>
</dbReference>
<dbReference type="InterPro" id="IPR036412">
    <property type="entry name" value="HAD-like_sf"/>
</dbReference>
<keyword evidence="2" id="KW-1185">Reference proteome</keyword>
<dbReference type="InterPro" id="IPR023214">
    <property type="entry name" value="HAD_sf"/>
</dbReference>